<proteinExistence type="predicted"/>
<evidence type="ECO:0000313" key="1">
    <source>
        <dbReference type="EMBL" id="CAA6801613.1"/>
    </source>
</evidence>
<dbReference type="EMBL" id="CACVAS010000020">
    <property type="protein sequence ID" value="CAA6801613.1"/>
    <property type="molecule type" value="Genomic_DNA"/>
</dbReference>
<name>A0A6S6S1L2_9BACT</name>
<accession>A0A6S6S1L2</accession>
<organism evidence="1">
    <name type="scientific">uncultured Sulfurovum sp</name>
    <dbReference type="NCBI Taxonomy" id="269237"/>
    <lineage>
        <taxon>Bacteria</taxon>
        <taxon>Pseudomonadati</taxon>
        <taxon>Campylobacterota</taxon>
        <taxon>Epsilonproteobacteria</taxon>
        <taxon>Campylobacterales</taxon>
        <taxon>Sulfurovaceae</taxon>
        <taxon>Sulfurovum</taxon>
        <taxon>environmental samples</taxon>
    </lineage>
</organism>
<protein>
    <submittedName>
        <fullName evidence="1">Uncharacterized protein</fullName>
    </submittedName>
</protein>
<gene>
    <name evidence="1" type="ORF">HELGO_WM2466</name>
</gene>
<reference evidence="1" key="1">
    <citation type="submission" date="2020-01" db="EMBL/GenBank/DDBJ databases">
        <authorList>
            <person name="Meier V. D."/>
            <person name="Meier V D."/>
        </authorList>
    </citation>
    <scope>NUCLEOTIDE SEQUENCE</scope>
    <source>
        <strain evidence="1">HLG_WM_MAG_01</strain>
    </source>
</reference>
<dbReference type="AlphaFoldDB" id="A0A6S6S1L2"/>
<sequence length="471" mass="52719">MDVNITYSGYNGTNGNKGHEFITVHGSTPEAMTMKAFGYRSGYATVNYSWTGKDNCEQNTDGNGMFVQTLRENDISLVGTIPPNVQNLEIHLKSSSDLDIQLYSQDGTAIVSWQPTGLLSGPIKQSILYNDMNITWSGYNGTNGKQGHEYITVTPKTAEVLVMKVFGYEAGEANVTYSWGETNITSPEDMYTKDVKNYIFGHSLINHEHAQNQPASNELGVPHWLYHLAQADGNTYAVDGQYGFMPTHANTLPPESQWHFNDVPHVWDSESSISFADAGFTTVMLTPANFIQWEPVNGQPYAWDGDTRTPVEVTLEVIDWIASQVPNADIIIYQNWPDMGSYAESFPPTPIKFSEYNTYTQGAWLTWWDAYILALKTARPNINIRMIDVGTILSKVLTNTSANQILPSQLYEDNAPHGRPTLYFLSALITYMGMYANLAPQNFSIPNTINPIITNNYQSIVNYIWQELGNE</sequence>